<proteinExistence type="predicted"/>
<accession>A0A1C4BTD9</accession>
<evidence type="ECO:0000313" key="2">
    <source>
        <dbReference type="Proteomes" id="UP000242818"/>
    </source>
</evidence>
<reference evidence="1" key="1">
    <citation type="submission" date="2016-08" db="EMBL/GenBank/DDBJ databases">
        <authorList>
            <person name="Seilhamer J.J."/>
        </authorList>
    </citation>
    <scope>NUCLEOTIDE SEQUENCE [LARGE SCALE GENOMIC DNA]</scope>
    <source>
        <strain evidence="1">A37T2</strain>
    </source>
</reference>
<gene>
    <name evidence="1" type="ORF">GA0116948_103248</name>
</gene>
<dbReference type="Proteomes" id="UP000242818">
    <property type="component" value="Unassembled WGS sequence"/>
</dbReference>
<keyword evidence="2" id="KW-1185">Reference proteome</keyword>
<name>A0A1C4BTD9_9BACT</name>
<dbReference type="STRING" id="1335309.GA0116948_103248"/>
<organism evidence="1 2">
    <name type="scientific">Chitinophaga costaii</name>
    <dbReference type="NCBI Taxonomy" id="1335309"/>
    <lineage>
        <taxon>Bacteria</taxon>
        <taxon>Pseudomonadati</taxon>
        <taxon>Bacteroidota</taxon>
        <taxon>Chitinophagia</taxon>
        <taxon>Chitinophagales</taxon>
        <taxon>Chitinophagaceae</taxon>
        <taxon>Chitinophaga</taxon>
    </lineage>
</organism>
<dbReference type="EMBL" id="FMAR01000003">
    <property type="protein sequence ID" value="SCC10097.1"/>
    <property type="molecule type" value="Genomic_DNA"/>
</dbReference>
<evidence type="ECO:0000313" key="1">
    <source>
        <dbReference type="EMBL" id="SCC10097.1"/>
    </source>
</evidence>
<protein>
    <submittedName>
        <fullName evidence="1">Uncharacterized protein</fullName>
    </submittedName>
</protein>
<sequence>MNIQIFIAILFSLITTSLLDYKPNLAVVKHAHNCKCGANLSKYDILKLA</sequence>
<dbReference type="AlphaFoldDB" id="A0A1C4BTD9"/>